<dbReference type="AlphaFoldDB" id="A0A0A8YFQ7"/>
<reference evidence="1" key="2">
    <citation type="journal article" date="2015" name="Data Brief">
        <title>Shoot transcriptome of the giant reed, Arundo donax.</title>
        <authorList>
            <person name="Barrero R.A."/>
            <person name="Guerrero F.D."/>
            <person name="Moolhuijzen P."/>
            <person name="Goolsby J.A."/>
            <person name="Tidwell J."/>
            <person name="Bellgard S.E."/>
            <person name="Bellgard M.I."/>
        </authorList>
    </citation>
    <scope>NUCLEOTIDE SEQUENCE</scope>
    <source>
        <tissue evidence="1">Shoot tissue taken approximately 20 cm above the soil surface</tissue>
    </source>
</reference>
<evidence type="ECO:0000313" key="1">
    <source>
        <dbReference type="EMBL" id="JAD25064.1"/>
    </source>
</evidence>
<dbReference type="EMBL" id="GBRH01272831">
    <property type="protein sequence ID" value="JAD25064.1"/>
    <property type="molecule type" value="Transcribed_RNA"/>
</dbReference>
<name>A0A0A8YFQ7_ARUDO</name>
<proteinExistence type="predicted"/>
<accession>A0A0A8YFQ7</accession>
<organism evidence="1">
    <name type="scientific">Arundo donax</name>
    <name type="common">Giant reed</name>
    <name type="synonym">Donax arundinaceus</name>
    <dbReference type="NCBI Taxonomy" id="35708"/>
    <lineage>
        <taxon>Eukaryota</taxon>
        <taxon>Viridiplantae</taxon>
        <taxon>Streptophyta</taxon>
        <taxon>Embryophyta</taxon>
        <taxon>Tracheophyta</taxon>
        <taxon>Spermatophyta</taxon>
        <taxon>Magnoliopsida</taxon>
        <taxon>Liliopsida</taxon>
        <taxon>Poales</taxon>
        <taxon>Poaceae</taxon>
        <taxon>PACMAD clade</taxon>
        <taxon>Arundinoideae</taxon>
        <taxon>Arundineae</taxon>
        <taxon>Arundo</taxon>
    </lineage>
</organism>
<sequence length="32" mass="4137">MLRRFLLRTARKLLLLWHHFRPLTLWLLRIPR</sequence>
<protein>
    <submittedName>
        <fullName evidence="1">Uncharacterized protein</fullName>
    </submittedName>
</protein>
<reference evidence="1" key="1">
    <citation type="submission" date="2014-09" db="EMBL/GenBank/DDBJ databases">
        <authorList>
            <person name="Magalhaes I.L.F."/>
            <person name="Oliveira U."/>
            <person name="Santos F.R."/>
            <person name="Vidigal T.H.D.A."/>
            <person name="Brescovit A.D."/>
            <person name="Santos A.J."/>
        </authorList>
    </citation>
    <scope>NUCLEOTIDE SEQUENCE</scope>
    <source>
        <tissue evidence="1">Shoot tissue taken approximately 20 cm above the soil surface</tissue>
    </source>
</reference>